<dbReference type="EMBL" id="FQUQ01000012">
    <property type="protein sequence ID" value="SHH07240.1"/>
    <property type="molecule type" value="Genomic_DNA"/>
</dbReference>
<protein>
    <submittedName>
        <fullName evidence="1">Uncharacterized protein</fullName>
    </submittedName>
</protein>
<dbReference type="RefSeq" id="WP_073239174.1">
    <property type="nucleotide sequence ID" value="NZ_FQUQ01000012.1"/>
</dbReference>
<reference evidence="2" key="1">
    <citation type="submission" date="2016-11" db="EMBL/GenBank/DDBJ databases">
        <authorList>
            <person name="Varghese N."/>
            <person name="Submissions S."/>
        </authorList>
    </citation>
    <scope>NUCLEOTIDE SEQUENCE [LARGE SCALE GENOMIC DNA]</scope>
    <source>
        <strain evidence="2">DSM 16990</strain>
    </source>
</reference>
<dbReference type="OrthoDB" id="1014182at2"/>
<evidence type="ECO:0000313" key="2">
    <source>
        <dbReference type="Proteomes" id="UP000184287"/>
    </source>
</evidence>
<sequence>MEEEITSGEITRTPAKFAGNFSVLLQLKPPHFSRDYEVMIVFSEGMNELNLKYQLKVTYVKTLEKARIFRLERLSPVYINEDLPDVLLDQLALETAQVFYPLLLEVDFDGKFLSVHNHQEIVGRWPELKEKVKEYFVGPVTERYLDLMEKGILDQDTVSERFKNDLFIRTYFAAIYKSYGVDYRLEEQVFFPMNEEPDPPSFLCRQEVDPYLNVDGDLEIHHHGNLELADFEGDYKADYVLDAGTRSIERIHACWNLKKEQLKSTDIMVFRTDPKAPVQEEAAENQHLSSLVYLDGEVKQKRGILGSLFRR</sequence>
<dbReference type="STRING" id="288992.SAMN04488522_1125"/>
<dbReference type="AlphaFoldDB" id="A0A1M5PZX0"/>
<proteinExistence type="predicted"/>
<dbReference type="Proteomes" id="UP000184287">
    <property type="component" value="Unassembled WGS sequence"/>
</dbReference>
<name>A0A1M5PZX0_9SPHI</name>
<evidence type="ECO:0000313" key="1">
    <source>
        <dbReference type="EMBL" id="SHH07240.1"/>
    </source>
</evidence>
<organism evidence="1 2">
    <name type="scientific">Pedobacter caeni</name>
    <dbReference type="NCBI Taxonomy" id="288992"/>
    <lineage>
        <taxon>Bacteria</taxon>
        <taxon>Pseudomonadati</taxon>
        <taxon>Bacteroidota</taxon>
        <taxon>Sphingobacteriia</taxon>
        <taxon>Sphingobacteriales</taxon>
        <taxon>Sphingobacteriaceae</taxon>
        <taxon>Pedobacter</taxon>
    </lineage>
</organism>
<accession>A0A1M5PZX0</accession>
<gene>
    <name evidence="1" type="ORF">SAMN04488522_1125</name>
</gene>
<keyword evidence="2" id="KW-1185">Reference proteome</keyword>